<sequence length="75" mass="8627">MTSSEEHERWCRDLDKLQKQNKRIEVLEGIIKNALTSLAIIQMPVQRENLGDVATNNDLLKIMADSFRQALGFIK</sequence>
<organism evidence="1">
    <name type="scientific">marine sediment metagenome</name>
    <dbReference type="NCBI Taxonomy" id="412755"/>
    <lineage>
        <taxon>unclassified sequences</taxon>
        <taxon>metagenomes</taxon>
        <taxon>ecological metagenomes</taxon>
    </lineage>
</organism>
<accession>A0A0F9DR33</accession>
<dbReference type="EMBL" id="LAZR01040483">
    <property type="protein sequence ID" value="KKL14378.1"/>
    <property type="molecule type" value="Genomic_DNA"/>
</dbReference>
<gene>
    <name evidence="1" type="ORF">LCGC14_2516280</name>
</gene>
<protein>
    <submittedName>
        <fullName evidence="1">Uncharacterized protein</fullName>
    </submittedName>
</protein>
<reference evidence="1" key="1">
    <citation type="journal article" date="2015" name="Nature">
        <title>Complex archaea that bridge the gap between prokaryotes and eukaryotes.</title>
        <authorList>
            <person name="Spang A."/>
            <person name="Saw J.H."/>
            <person name="Jorgensen S.L."/>
            <person name="Zaremba-Niedzwiedzka K."/>
            <person name="Martijn J."/>
            <person name="Lind A.E."/>
            <person name="van Eijk R."/>
            <person name="Schleper C."/>
            <person name="Guy L."/>
            <person name="Ettema T.J."/>
        </authorList>
    </citation>
    <scope>NUCLEOTIDE SEQUENCE</scope>
</reference>
<comment type="caution">
    <text evidence="1">The sequence shown here is derived from an EMBL/GenBank/DDBJ whole genome shotgun (WGS) entry which is preliminary data.</text>
</comment>
<name>A0A0F9DR33_9ZZZZ</name>
<dbReference type="AlphaFoldDB" id="A0A0F9DR33"/>
<evidence type="ECO:0000313" key="1">
    <source>
        <dbReference type="EMBL" id="KKL14378.1"/>
    </source>
</evidence>
<proteinExistence type="predicted"/>